<sequence length="242" mass="27480">MGGKGKRRREKNYRAAHGGYSGLPPPPKASQLDALPSKLRKIMSFTHQQNGAIGSSKNNCNYDGHAQNNAIAKDRGYVGTVDVKLGNTNEELKAPLHLDKSEEQIMESGAIDKKKKKRKRKEVKDLRFAIEVDKTKSQFKRKDRRKKYLESKKKHKKPREEELDFPGHEKIKFGDIVQAPPKLTVPSKASLSSFRGNFWVLTESKQLLALQNLLAYKHIKYTTQGAGRHLPSLANGYLKRKY</sequence>
<dbReference type="Proteomes" id="UP001603857">
    <property type="component" value="Unassembled WGS sequence"/>
</dbReference>
<name>A0ABD1M3T5_9FABA</name>
<dbReference type="PANTHER" id="PTHR37218">
    <property type="entry name" value="COILED-COIL PROTEIN"/>
    <property type="match status" value="1"/>
</dbReference>
<keyword evidence="3" id="KW-1185">Reference proteome</keyword>
<accession>A0ABD1M3T5</accession>
<dbReference type="PANTHER" id="PTHR37218:SF2">
    <property type="entry name" value="COILED-COIL PROTEIN"/>
    <property type="match status" value="1"/>
</dbReference>
<protein>
    <submittedName>
        <fullName evidence="2">Uncharacterized protein</fullName>
    </submittedName>
</protein>
<feature type="compositionally biased region" description="Basic residues" evidence="1">
    <location>
        <begin position="141"/>
        <end position="157"/>
    </location>
</feature>
<gene>
    <name evidence="2" type="ORF">Fmac_018014</name>
</gene>
<comment type="caution">
    <text evidence="2">The sequence shown here is derived from an EMBL/GenBank/DDBJ whole genome shotgun (WGS) entry which is preliminary data.</text>
</comment>
<proteinExistence type="predicted"/>
<reference evidence="2 3" key="1">
    <citation type="submission" date="2024-08" db="EMBL/GenBank/DDBJ databases">
        <title>Insights into the chromosomal genome structure of Flemingia macrophylla.</title>
        <authorList>
            <person name="Ding Y."/>
            <person name="Zhao Y."/>
            <person name="Bi W."/>
            <person name="Wu M."/>
            <person name="Zhao G."/>
            <person name="Gong Y."/>
            <person name="Li W."/>
            <person name="Zhang P."/>
        </authorList>
    </citation>
    <scope>NUCLEOTIDE SEQUENCE [LARGE SCALE GENOMIC DNA]</scope>
    <source>
        <strain evidence="2">DYQJB</strain>
        <tissue evidence="2">Leaf</tissue>
    </source>
</reference>
<dbReference type="EMBL" id="JBGMDY010000006">
    <property type="protein sequence ID" value="KAL2330433.1"/>
    <property type="molecule type" value="Genomic_DNA"/>
</dbReference>
<organism evidence="2 3">
    <name type="scientific">Flemingia macrophylla</name>
    <dbReference type="NCBI Taxonomy" id="520843"/>
    <lineage>
        <taxon>Eukaryota</taxon>
        <taxon>Viridiplantae</taxon>
        <taxon>Streptophyta</taxon>
        <taxon>Embryophyta</taxon>
        <taxon>Tracheophyta</taxon>
        <taxon>Spermatophyta</taxon>
        <taxon>Magnoliopsida</taxon>
        <taxon>eudicotyledons</taxon>
        <taxon>Gunneridae</taxon>
        <taxon>Pentapetalae</taxon>
        <taxon>rosids</taxon>
        <taxon>fabids</taxon>
        <taxon>Fabales</taxon>
        <taxon>Fabaceae</taxon>
        <taxon>Papilionoideae</taxon>
        <taxon>50 kb inversion clade</taxon>
        <taxon>NPAAA clade</taxon>
        <taxon>indigoferoid/millettioid clade</taxon>
        <taxon>Phaseoleae</taxon>
        <taxon>Flemingia</taxon>
    </lineage>
</organism>
<feature type="region of interest" description="Disordered" evidence="1">
    <location>
        <begin position="1"/>
        <end position="31"/>
    </location>
</feature>
<feature type="compositionally biased region" description="Basic residues" evidence="1">
    <location>
        <begin position="1"/>
        <end position="11"/>
    </location>
</feature>
<feature type="region of interest" description="Disordered" evidence="1">
    <location>
        <begin position="141"/>
        <end position="162"/>
    </location>
</feature>
<evidence type="ECO:0000313" key="3">
    <source>
        <dbReference type="Proteomes" id="UP001603857"/>
    </source>
</evidence>
<evidence type="ECO:0000313" key="2">
    <source>
        <dbReference type="EMBL" id="KAL2330433.1"/>
    </source>
</evidence>
<dbReference type="AlphaFoldDB" id="A0ABD1M3T5"/>
<evidence type="ECO:0000256" key="1">
    <source>
        <dbReference type="SAM" id="MobiDB-lite"/>
    </source>
</evidence>